<keyword evidence="1" id="KW-0175">Coiled coil</keyword>
<evidence type="ECO:0000256" key="1">
    <source>
        <dbReference type="SAM" id="Coils"/>
    </source>
</evidence>
<feature type="coiled-coil region" evidence="1">
    <location>
        <begin position="175"/>
        <end position="202"/>
    </location>
</feature>
<dbReference type="InterPro" id="IPR052934">
    <property type="entry name" value="Methyl-DNA_Rec/Restrict_Enz"/>
</dbReference>
<organism evidence="3 4">
    <name type="scientific">Sphingobacterium anhuiense</name>
    <dbReference type="NCBI Taxonomy" id="493780"/>
    <lineage>
        <taxon>Bacteria</taxon>
        <taxon>Pseudomonadati</taxon>
        <taxon>Bacteroidota</taxon>
        <taxon>Sphingobacteriia</taxon>
        <taxon>Sphingobacteriales</taxon>
        <taxon>Sphingobacteriaceae</taxon>
        <taxon>Sphingobacterium</taxon>
    </lineage>
</organism>
<name>A0ABW5YQ33_9SPHI</name>
<gene>
    <name evidence="3" type="ORF">ACFS6I_01255</name>
</gene>
<evidence type="ECO:0000313" key="4">
    <source>
        <dbReference type="Proteomes" id="UP001597509"/>
    </source>
</evidence>
<accession>A0ABW5YQ33</accession>
<comment type="caution">
    <text evidence="3">The sequence shown here is derived from an EMBL/GenBank/DDBJ whole genome shotgun (WGS) entry which is preliminary data.</text>
</comment>
<dbReference type="RefSeq" id="WP_380917568.1">
    <property type="nucleotide sequence ID" value="NZ_JBHUPE010000001.1"/>
</dbReference>
<dbReference type="Gene3D" id="3.40.50.300">
    <property type="entry name" value="P-loop containing nucleotide triphosphate hydrolases"/>
    <property type="match status" value="1"/>
</dbReference>
<evidence type="ECO:0000313" key="3">
    <source>
        <dbReference type="EMBL" id="MFD2902533.1"/>
    </source>
</evidence>
<proteinExistence type="predicted"/>
<dbReference type="EMBL" id="JBHUPE010000001">
    <property type="protein sequence ID" value="MFD2902533.1"/>
    <property type="molecule type" value="Genomic_DNA"/>
</dbReference>
<keyword evidence="4" id="KW-1185">Reference proteome</keyword>
<dbReference type="PANTHER" id="PTHR37291:SF1">
    <property type="entry name" value="TYPE IV METHYL-DIRECTED RESTRICTION ENZYME ECOKMCRB SUBUNIT"/>
    <property type="match status" value="1"/>
</dbReference>
<dbReference type="SUPFAM" id="SSF52540">
    <property type="entry name" value="P-loop containing nucleoside triphosphate hydrolases"/>
    <property type="match status" value="1"/>
</dbReference>
<dbReference type="InterPro" id="IPR011704">
    <property type="entry name" value="ATPase_dyneun-rel_AAA"/>
</dbReference>
<dbReference type="Proteomes" id="UP001597509">
    <property type="component" value="Unassembled WGS sequence"/>
</dbReference>
<evidence type="ECO:0000259" key="2">
    <source>
        <dbReference type="Pfam" id="PF07728"/>
    </source>
</evidence>
<dbReference type="PANTHER" id="PTHR37291">
    <property type="entry name" value="5-METHYLCYTOSINE-SPECIFIC RESTRICTION ENZYME B"/>
    <property type="match status" value="1"/>
</dbReference>
<dbReference type="Pfam" id="PF07728">
    <property type="entry name" value="AAA_5"/>
    <property type="match status" value="1"/>
</dbReference>
<protein>
    <submittedName>
        <fullName evidence="3">McrB family protein</fullName>
    </submittedName>
</protein>
<reference evidence="4" key="1">
    <citation type="journal article" date="2019" name="Int. J. Syst. Evol. Microbiol.">
        <title>The Global Catalogue of Microorganisms (GCM) 10K type strain sequencing project: providing services to taxonomists for standard genome sequencing and annotation.</title>
        <authorList>
            <consortium name="The Broad Institute Genomics Platform"/>
            <consortium name="The Broad Institute Genome Sequencing Center for Infectious Disease"/>
            <person name="Wu L."/>
            <person name="Ma J."/>
        </authorList>
    </citation>
    <scope>NUCLEOTIDE SEQUENCE [LARGE SCALE GENOMIC DNA]</scope>
    <source>
        <strain evidence="4">KCTC 22209</strain>
    </source>
</reference>
<sequence length="663" mass="75797">MLSYKEFEKVVFDWLYTKHQLDKTFTFNVRKKKGTNSEKDYFIGTERSNYFATSFYAMPVSFPGSSAEAISLVFTLNESVYTYNFDFTQTQQPSDPQNQSVLNVIKDLKDPLQQKFLFKQKVNEQNKMFRMLIAPIQENYISLEAMFSDIDQQLTQIIELVDVAILKEKENNPMFKAHRVQLSEFENRISRMENRIEAHTSKNTSNESITLPEKTQINMPLNQILYGPPGTGKTYNTVNKAISIINPSFDLTQDRSIIKAEYNRLLEAGQIVFTTFHQSMSYEDFVEGIKPLKPVPSDTFVKYDVQPGIFRNICKAAETNITLNLSINRLKKPFEEVFDKLKLDWEDDNTIAFPLKTAGYDYSIIGFTNTSIQFKKASGGTGHTLSIKTLEDLYYGKEYDFKAGVGIYYPAILNRLQTYNDLKVERGVNKVAQEQNYVLIIDEINRGNVSAIFGELITLIEESKRSGKYEALEVTLPYSKETLSVPSNLYIIGTMNTADRSVEALDTALRRRFAFTELMPDPILIRTDGALKDCEGILKTDEGQLIDLASILTLINMRIVALLDVNHQIGHSYFINVKTLEDLASAFKNCIVPLLQEYFYHDEEKIALVLGEGFISVDNKDIQADELFPSLSFVNRLPNLKPTYQFNEIKADTIVEAVNKLLR</sequence>
<feature type="domain" description="ATPase dynein-related AAA" evidence="2">
    <location>
        <begin position="431"/>
        <end position="513"/>
    </location>
</feature>
<dbReference type="InterPro" id="IPR027417">
    <property type="entry name" value="P-loop_NTPase"/>
</dbReference>